<evidence type="ECO:0000313" key="3">
    <source>
        <dbReference type="Proteomes" id="UP000284706"/>
    </source>
</evidence>
<reference evidence="2 3" key="1">
    <citation type="journal article" date="2018" name="Evol. Lett.">
        <title>Horizontal gene cluster transfer increased hallucinogenic mushroom diversity.</title>
        <authorList>
            <person name="Reynolds H.T."/>
            <person name="Vijayakumar V."/>
            <person name="Gluck-Thaler E."/>
            <person name="Korotkin H.B."/>
            <person name="Matheny P.B."/>
            <person name="Slot J.C."/>
        </authorList>
    </citation>
    <scope>NUCLEOTIDE SEQUENCE [LARGE SCALE GENOMIC DNA]</scope>
    <source>
        <strain evidence="2 3">SRW20</strain>
    </source>
</reference>
<feature type="region of interest" description="Disordered" evidence="1">
    <location>
        <begin position="1"/>
        <end position="116"/>
    </location>
</feature>
<dbReference type="AlphaFoldDB" id="A0A409XD69"/>
<keyword evidence="3" id="KW-1185">Reference proteome</keyword>
<name>A0A409XD69_9AGAR</name>
<evidence type="ECO:0000313" key="2">
    <source>
        <dbReference type="EMBL" id="PPQ88723.1"/>
    </source>
</evidence>
<feature type="compositionally biased region" description="Polar residues" evidence="1">
    <location>
        <begin position="1"/>
        <end position="12"/>
    </location>
</feature>
<dbReference type="EMBL" id="NHYE01003592">
    <property type="protein sequence ID" value="PPQ88723.1"/>
    <property type="molecule type" value="Genomic_DNA"/>
</dbReference>
<dbReference type="InParanoid" id="A0A409XD69"/>
<feature type="compositionally biased region" description="Basic and acidic residues" evidence="1">
    <location>
        <begin position="73"/>
        <end position="84"/>
    </location>
</feature>
<feature type="region of interest" description="Disordered" evidence="1">
    <location>
        <begin position="207"/>
        <end position="226"/>
    </location>
</feature>
<accession>A0A409XD69</accession>
<evidence type="ECO:0000256" key="1">
    <source>
        <dbReference type="SAM" id="MobiDB-lite"/>
    </source>
</evidence>
<organism evidence="2 3">
    <name type="scientific">Gymnopilus dilepis</name>
    <dbReference type="NCBI Taxonomy" id="231916"/>
    <lineage>
        <taxon>Eukaryota</taxon>
        <taxon>Fungi</taxon>
        <taxon>Dikarya</taxon>
        <taxon>Basidiomycota</taxon>
        <taxon>Agaricomycotina</taxon>
        <taxon>Agaricomycetes</taxon>
        <taxon>Agaricomycetidae</taxon>
        <taxon>Agaricales</taxon>
        <taxon>Agaricineae</taxon>
        <taxon>Hymenogastraceae</taxon>
        <taxon>Gymnopilus</taxon>
    </lineage>
</organism>
<proteinExistence type="predicted"/>
<comment type="caution">
    <text evidence="2">The sequence shown here is derived from an EMBL/GenBank/DDBJ whole genome shotgun (WGS) entry which is preliminary data.</text>
</comment>
<dbReference type="Proteomes" id="UP000284706">
    <property type="component" value="Unassembled WGS sequence"/>
</dbReference>
<protein>
    <submittedName>
        <fullName evidence="2">Uncharacterized protein</fullName>
    </submittedName>
</protein>
<feature type="non-terminal residue" evidence="2">
    <location>
        <position position="259"/>
    </location>
</feature>
<gene>
    <name evidence="2" type="ORF">CVT26_000590</name>
</gene>
<sequence length="259" mass="28070">MDSAHSTRSSLHVASELPPRLASVQPASRASSLRSEDGRARLYSDVVSSRSPVRHGGVLDRKVPGRVATGADGRVDDVPRENDKCIFGYPKSGRSALDPDSRSDSENPWTTVQRKSKSVKDPLSVIDAQLNAIYMSVKSLTKKDQDKVSKKLRKVLETIESRKALHIKEFKSDGNSGLAKESLTGRNHSVKDTSTRKEHLAVHCTAHHGNTSPSKRFTPDSGRIPCGVQNRKILPQTASPSAQIPPGSYLGVAFAKAAD</sequence>